<dbReference type="InterPro" id="IPR000618">
    <property type="entry name" value="Insect_cuticle"/>
</dbReference>
<dbReference type="Pfam" id="PF00379">
    <property type="entry name" value="Chitin_bind_4"/>
    <property type="match status" value="1"/>
</dbReference>
<feature type="chain" id="PRO_5040125345" evidence="3">
    <location>
        <begin position="18"/>
        <end position="117"/>
    </location>
</feature>
<keyword evidence="1 2" id="KW-0193">Cuticle</keyword>
<keyword evidence="5" id="KW-1185">Reference proteome</keyword>
<dbReference type="GO" id="GO:0042302">
    <property type="term" value="F:structural constituent of cuticle"/>
    <property type="evidence" value="ECO:0007669"/>
    <property type="project" value="UniProtKB-UniRule"/>
</dbReference>
<protein>
    <submittedName>
        <fullName evidence="4">Uncharacterized protein</fullName>
    </submittedName>
</protein>
<evidence type="ECO:0000313" key="5">
    <source>
        <dbReference type="Proteomes" id="UP001152799"/>
    </source>
</evidence>
<dbReference type="EMBL" id="OU892283">
    <property type="protein sequence ID" value="CAG9771839.1"/>
    <property type="molecule type" value="Genomic_DNA"/>
</dbReference>
<evidence type="ECO:0000256" key="2">
    <source>
        <dbReference type="PROSITE-ProRule" id="PRU00497"/>
    </source>
</evidence>
<dbReference type="PROSITE" id="PS51155">
    <property type="entry name" value="CHIT_BIND_RR_2"/>
    <property type="match status" value="1"/>
</dbReference>
<dbReference type="GO" id="GO:0031012">
    <property type="term" value="C:extracellular matrix"/>
    <property type="evidence" value="ECO:0007669"/>
    <property type="project" value="TreeGrafter"/>
</dbReference>
<dbReference type="InterPro" id="IPR051217">
    <property type="entry name" value="Insect_Cuticle_Struc_Prot"/>
</dbReference>
<evidence type="ECO:0000256" key="3">
    <source>
        <dbReference type="SAM" id="SignalP"/>
    </source>
</evidence>
<dbReference type="PANTHER" id="PTHR12236:SF75">
    <property type="entry name" value="CUTICULAR PROTEIN 62BB, ISOFORM A"/>
    <property type="match status" value="1"/>
</dbReference>
<gene>
    <name evidence="4" type="ORF">CEUTPL_LOCUS12264</name>
</gene>
<feature type="signal peptide" evidence="3">
    <location>
        <begin position="1"/>
        <end position="17"/>
    </location>
</feature>
<reference evidence="4" key="1">
    <citation type="submission" date="2022-01" db="EMBL/GenBank/DDBJ databases">
        <authorList>
            <person name="King R."/>
        </authorList>
    </citation>
    <scope>NUCLEOTIDE SEQUENCE</scope>
</reference>
<accession>A0A9N9MUL7</accession>
<dbReference type="OrthoDB" id="6748312at2759"/>
<organism evidence="4 5">
    <name type="scientific">Ceutorhynchus assimilis</name>
    <name type="common">cabbage seed weevil</name>
    <dbReference type="NCBI Taxonomy" id="467358"/>
    <lineage>
        <taxon>Eukaryota</taxon>
        <taxon>Metazoa</taxon>
        <taxon>Ecdysozoa</taxon>
        <taxon>Arthropoda</taxon>
        <taxon>Hexapoda</taxon>
        <taxon>Insecta</taxon>
        <taxon>Pterygota</taxon>
        <taxon>Neoptera</taxon>
        <taxon>Endopterygota</taxon>
        <taxon>Coleoptera</taxon>
        <taxon>Polyphaga</taxon>
        <taxon>Cucujiformia</taxon>
        <taxon>Curculionidae</taxon>
        <taxon>Ceutorhynchinae</taxon>
        <taxon>Ceutorhynchus</taxon>
    </lineage>
</organism>
<keyword evidence="3" id="KW-0732">Signal</keyword>
<name>A0A9N9MUL7_9CUCU</name>
<dbReference type="Proteomes" id="UP001152799">
    <property type="component" value="Chromosome 7"/>
</dbReference>
<dbReference type="PANTHER" id="PTHR12236">
    <property type="entry name" value="STRUCTURAL CONTITUENT OF CUTICLE"/>
    <property type="match status" value="1"/>
</dbReference>
<dbReference type="PRINTS" id="PR00947">
    <property type="entry name" value="CUTICLE"/>
</dbReference>
<evidence type="ECO:0000256" key="1">
    <source>
        <dbReference type="ARBA" id="ARBA00022460"/>
    </source>
</evidence>
<proteinExistence type="predicted"/>
<evidence type="ECO:0000313" key="4">
    <source>
        <dbReference type="EMBL" id="CAG9771839.1"/>
    </source>
</evidence>
<dbReference type="PROSITE" id="PS51257">
    <property type="entry name" value="PROKAR_LIPOPROTEIN"/>
    <property type="match status" value="1"/>
</dbReference>
<dbReference type="GO" id="GO:0005615">
    <property type="term" value="C:extracellular space"/>
    <property type="evidence" value="ECO:0007669"/>
    <property type="project" value="TreeGrafter"/>
</dbReference>
<sequence length="117" mass="13233">MFKIFAIACLVVASCAAQNYHYEPHHEEQHGPAKYEFAYGIQDPHTGDIHSQQEHRDGDHVQGQYSLHEADGTVRIVKYSDDGHGFNAVVEKEGHPTEAPVYKKIVAAAPEYHQYHH</sequence>
<dbReference type="AlphaFoldDB" id="A0A9N9MUL7"/>